<protein>
    <submittedName>
        <fullName evidence="2">Uncharacterized protein</fullName>
    </submittedName>
</protein>
<accession>B4D1V7</accession>
<dbReference type="InParanoid" id="B4D1V7"/>
<keyword evidence="1" id="KW-1133">Transmembrane helix</keyword>
<evidence type="ECO:0000256" key="1">
    <source>
        <dbReference type="SAM" id="Phobius"/>
    </source>
</evidence>
<proteinExistence type="predicted"/>
<dbReference type="AlphaFoldDB" id="B4D1V7"/>
<evidence type="ECO:0000313" key="2">
    <source>
        <dbReference type="EMBL" id="EDY19719.1"/>
    </source>
</evidence>
<name>B4D1V7_9BACT</name>
<keyword evidence="1" id="KW-0812">Transmembrane</keyword>
<dbReference type="EMBL" id="ABVL01000007">
    <property type="protein sequence ID" value="EDY19719.1"/>
    <property type="molecule type" value="Genomic_DNA"/>
</dbReference>
<organism evidence="2 3">
    <name type="scientific">Chthoniobacter flavus Ellin428</name>
    <dbReference type="NCBI Taxonomy" id="497964"/>
    <lineage>
        <taxon>Bacteria</taxon>
        <taxon>Pseudomonadati</taxon>
        <taxon>Verrucomicrobiota</taxon>
        <taxon>Spartobacteria</taxon>
        <taxon>Chthoniobacterales</taxon>
        <taxon>Chthoniobacteraceae</taxon>
        <taxon>Chthoniobacter</taxon>
    </lineage>
</organism>
<reference evidence="2 3" key="1">
    <citation type="journal article" date="2011" name="J. Bacteriol.">
        <title>Genome sequence of Chthoniobacter flavus Ellin428, an aerobic heterotrophic soil bacterium.</title>
        <authorList>
            <person name="Kant R."/>
            <person name="van Passel M.W."/>
            <person name="Palva A."/>
            <person name="Lucas S."/>
            <person name="Lapidus A."/>
            <person name="Glavina Del Rio T."/>
            <person name="Dalin E."/>
            <person name="Tice H."/>
            <person name="Bruce D."/>
            <person name="Goodwin L."/>
            <person name="Pitluck S."/>
            <person name="Larimer F.W."/>
            <person name="Land M.L."/>
            <person name="Hauser L."/>
            <person name="Sangwan P."/>
            <person name="de Vos W.M."/>
            <person name="Janssen P.H."/>
            <person name="Smidt H."/>
        </authorList>
    </citation>
    <scope>NUCLEOTIDE SEQUENCE [LARGE SCALE GENOMIC DNA]</scope>
    <source>
        <strain evidence="2 3">Ellin428</strain>
    </source>
</reference>
<comment type="caution">
    <text evidence="2">The sequence shown here is derived from an EMBL/GenBank/DDBJ whole genome shotgun (WGS) entry which is preliminary data.</text>
</comment>
<evidence type="ECO:0000313" key="3">
    <source>
        <dbReference type="Proteomes" id="UP000005824"/>
    </source>
</evidence>
<feature type="transmembrane region" description="Helical" evidence="1">
    <location>
        <begin position="66"/>
        <end position="86"/>
    </location>
</feature>
<sequence length="113" mass="12161">MTIGIVALAIGFLWAVCKGCVVWNCAHDLFNGGGPPTLDFPVICSLPLAIGCSEVLNALGRNPFPGFGFVVYLGLVVIFGFLLWLFGRLGEPERQRQLQALQQKKGSVDKPTA</sequence>
<keyword evidence="1" id="KW-0472">Membrane</keyword>
<keyword evidence="3" id="KW-1185">Reference proteome</keyword>
<gene>
    <name evidence="2" type="ORF">CfE428DRAFT_2895</name>
</gene>
<dbReference type="RefSeq" id="WP_006980220.1">
    <property type="nucleotide sequence ID" value="NZ_ABVL01000007.1"/>
</dbReference>
<dbReference type="STRING" id="497964.CfE428DRAFT_2895"/>
<dbReference type="Proteomes" id="UP000005824">
    <property type="component" value="Unassembled WGS sequence"/>
</dbReference>